<dbReference type="SUPFAM" id="SSF50249">
    <property type="entry name" value="Nucleic acid-binding proteins"/>
    <property type="match status" value="1"/>
</dbReference>
<organism evidence="10 11">
    <name type="scientific">Triparma laevis f. longispina</name>
    <dbReference type="NCBI Taxonomy" id="1714387"/>
    <lineage>
        <taxon>Eukaryota</taxon>
        <taxon>Sar</taxon>
        <taxon>Stramenopiles</taxon>
        <taxon>Ochrophyta</taxon>
        <taxon>Bolidophyceae</taxon>
        <taxon>Parmales</taxon>
        <taxon>Triparmaceae</taxon>
        <taxon>Triparma</taxon>
    </lineage>
</organism>
<feature type="compositionally biased region" description="Basic and acidic residues" evidence="8">
    <location>
        <begin position="746"/>
        <end position="761"/>
    </location>
</feature>
<dbReference type="Gene3D" id="3.30.1370.10">
    <property type="entry name" value="K Homology domain, type 1"/>
    <property type="match status" value="1"/>
</dbReference>
<dbReference type="PROSITE" id="PS50126">
    <property type="entry name" value="S1"/>
    <property type="match status" value="1"/>
</dbReference>
<dbReference type="OrthoDB" id="437922at2759"/>
<dbReference type="SUPFAM" id="SSF55666">
    <property type="entry name" value="Ribonuclease PH domain 2-like"/>
    <property type="match status" value="1"/>
</dbReference>
<dbReference type="EMBL" id="BRXW01000598">
    <property type="protein sequence ID" value="GMH68751.1"/>
    <property type="molecule type" value="Genomic_DNA"/>
</dbReference>
<evidence type="ECO:0000256" key="3">
    <source>
        <dbReference type="ARBA" id="ARBA00022679"/>
    </source>
</evidence>
<comment type="similarity">
    <text evidence="1">Belongs to the polyribonucleotide nucleotidyltransferase family.</text>
</comment>
<sequence length="790" mass="84985">MLSLLSKRGLDRPRVLRQLSTANLHPSLQALPFPWNDLSNTTPEVCVSQQFSPLAASSNLAAAKETVCTINLVKIPNDPSDPPPHGDDGTPFNVNYKHRFAAAGKIPGSVTRREGRPSDAEVLSARIVDRAIRPLLESEEGVELEISVQSKDKDVDDLLVSLPASFAALEKMSDIEFKSGSEVYRLTMVDGKPQKVSTGGEMIISTLNGNVVMLEFGVQKGAGLKETDVVAMLKHAAGSPSSPTPPNPPTPPTGWDKWGATAVATLQSGAGKTKDERGYLEAKLKQDMIDAEDEDKVYGIFKTAIKENAFNDVRSDGRGLDEIRELIAVAPCLPDQVHGSAFFSRGETQVLSSCTLGIPENVFMTRHPYEVKELEITGDDEEKPVGSLRALGGDALADDLELRRLEADRRLTGAGGRFVDGKTFYLHYDFPGYSVGEKAGNGIGRREVGHGNLAEKSLIPVIPNTEDFPYVIRLTSEVMSSNGSSSMASVCAGTMALLDAGVPILSPVAGVSVGLAERAGEFKLLTDITGTEDHFGEMDFKVAGTTEGITSMQLDVKLAGGVPVDVLVEALEKARVGRLHILGQIVQERREKIKDTAPMVEVVRYDATRMKDLVGPGGAVINQIEAAYGVVMDLSQEGVALIYGGKAKQARNAVNELVADVEEGGIYEGVILELKDFGCVVEVLRNKEALLHVSEISNADVSHPSGNAGVVSELVAVGMKIDLVCIGVDKVRGHIKMSRAKLVKAGKDDTEMQEAKLKALEEYTTEEEDEDDKEEEGRSEEEAEEDKAVK</sequence>
<dbReference type="Pfam" id="PF01138">
    <property type="entry name" value="RNase_PH"/>
    <property type="match status" value="2"/>
</dbReference>
<dbReference type="PANTHER" id="PTHR11252">
    <property type="entry name" value="POLYRIBONUCLEOTIDE NUCLEOTIDYLTRANSFERASE"/>
    <property type="match status" value="1"/>
</dbReference>
<evidence type="ECO:0000256" key="2">
    <source>
        <dbReference type="ARBA" id="ARBA00012416"/>
    </source>
</evidence>
<evidence type="ECO:0000313" key="10">
    <source>
        <dbReference type="EMBL" id="GMH68751.1"/>
    </source>
</evidence>
<dbReference type="InterPro" id="IPR027408">
    <property type="entry name" value="PNPase/RNase_PH_dom_sf"/>
</dbReference>
<dbReference type="Pfam" id="PF00575">
    <property type="entry name" value="S1"/>
    <property type="match status" value="1"/>
</dbReference>
<dbReference type="PROSITE" id="PS50084">
    <property type="entry name" value="KH_TYPE_1"/>
    <property type="match status" value="1"/>
</dbReference>
<dbReference type="PANTHER" id="PTHR11252:SF0">
    <property type="entry name" value="POLYRIBONUCLEOTIDE NUCLEOTIDYLTRANSFERASE 1, MITOCHONDRIAL"/>
    <property type="match status" value="1"/>
</dbReference>
<feature type="compositionally biased region" description="Acidic residues" evidence="8">
    <location>
        <begin position="763"/>
        <end position="790"/>
    </location>
</feature>
<dbReference type="CDD" id="cd02393">
    <property type="entry name" value="KH-I_PNPase"/>
    <property type="match status" value="1"/>
</dbReference>
<proteinExistence type="inferred from homology"/>
<evidence type="ECO:0000256" key="4">
    <source>
        <dbReference type="ARBA" id="ARBA00022695"/>
    </source>
</evidence>
<comment type="caution">
    <text evidence="10">The sequence shown here is derived from an EMBL/GenBank/DDBJ whole genome shotgun (WGS) entry which is preliminary data.</text>
</comment>
<evidence type="ECO:0000256" key="7">
    <source>
        <dbReference type="PROSITE-ProRule" id="PRU00117"/>
    </source>
</evidence>
<dbReference type="GO" id="GO:0003723">
    <property type="term" value="F:RNA binding"/>
    <property type="evidence" value="ECO:0007669"/>
    <property type="project" value="UniProtKB-UniRule"/>
</dbReference>
<feature type="region of interest" description="Disordered" evidence="8">
    <location>
        <begin position="746"/>
        <end position="790"/>
    </location>
</feature>
<accession>A0A9W7A9Z5</accession>
<reference evidence="11" key="1">
    <citation type="journal article" date="2023" name="Commun. Biol.">
        <title>Genome analysis of Parmales, the sister group of diatoms, reveals the evolutionary specialization of diatoms from phago-mixotrophs to photoautotrophs.</title>
        <authorList>
            <person name="Ban H."/>
            <person name="Sato S."/>
            <person name="Yoshikawa S."/>
            <person name="Yamada K."/>
            <person name="Nakamura Y."/>
            <person name="Ichinomiya M."/>
            <person name="Sato N."/>
            <person name="Blanc-Mathieu R."/>
            <person name="Endo H."/>
            <person name="Kuwata A."/>
            <person name="Ogata H."/>
        </authorList>
    </citation>
    <scope>NUCLEOTIDE SEQUENCE [LARGE SCALE GENOMIC DNA]</scope>
    <source>
        <strain evidence="11">NIES 3700</strain>
    </source>
</reference>
<evidence type="ECO:0000256" key="6">
    <source>
        <dbReference type="ARBA" id="ARBA00031451"/>
    </source>
</evidence>
<dbReference type="SMART" id="SM00322">
    <property type="entry name" value="KH"/>
    <property type="match status" value="1"/>
</dbReference>
<dbReference type="EC" id="2.7.7.8" evidence="2"/>
<name>A0A9W7A9Z5_9STRA</name>
<evidence type="ECO:0000313" key="11">
    <source>
        <dbReference type="Proteomes" id="UP001165122"/>
    </source>
</evidence>
<evidence type="ECO:0000259" key="9">
    <source>
        <dbReference type="PROSITE" id="PS50126"/>
    </source>
</evidence>
<dbReference type="GO" id="GO:0004654">
    <property type="term" value="F:polyribonucleotide nucleotidyltransferase activity"/>
    <property type="evidence" value="ECO:0007669"/>
    <property type="project" value="UniProtKB-EC"/>
</dbReference>
<dbReference type="Gene3D" id="2.40.50.140">
    <property type="entry name" value="Nucleic acid-binding proteins"/>
    <property type="match status" value="1"/>
</dbReference>
<dbReference type="GO" id="GO:0000175">
    <property type="term" value="F:3'-5'-RNA exonuclease activity"/>
    <property type="evidence" value="ECO:0007669"/>
    <property type="project" value="TreeGrafter"/>
</dbReference>
<dbReference type="InterPro" id="IPR036612">
    <property type="entry name" value="KH_dom_type_1_sf"/>
</dbReference>
<protein>
    <recommendedName>
        <fullName evidence="2">polyribonucleotide nucleotidyltransferase</fullName>
        <ecNumber evidence="2">2.7.7.8</ecNumber>
    </recommendedName>
    <alternativeName>
        <fullName evidence="6">Polynucleotide phosphorylase 1</fullName>
    </alternativeName>
</protein>
<dbReference type="SMART" id="SM00316">
    <property type="entry name" value="S1"/>
    <property type="match status" value="1"/>
</dbReference>
<keyword evidence="11" id="KW-1185">Reference proteome</keyword>
<dbReference type="Proteomes" id="UP001165122">
    <property type="component" value="Unassembled WGS sequence"/>
</dbReference>
<feature type="domain" description="S1 motif" evidence="9">
    <location>
        <begin position="664"/>
        <end position="740"/>
    </location>
</feature>
<dbReference type="AlphaFoldDB" id="A0A9W7A9Z5"/>
<evidence type="ECO:0000256" key="5">
    <source>
        <dbReference type="ARBA" id="ARBA00022884"/>
    </source>
</evidence>
<dbReference type="GO" id="GO:0005829">
    <property type="term" value="C:cytosol"/>
    <property type="evidence" value="ECO:0007669"/>
    <property type="project" value="TreeGrafter"/>
</dbReference>
<dbReference type="InterPro" id="IPR004087">
    <property type="entry name" value="KH_dom"/>
</dbReference>
<dbReference type="InterPro" id="IPR003029">
    <property type="entry name" value="S1_domain"/>
</dbReference>
<evidence type="ECO:0000256" key="1">
    <source>
        <dbReference type="ARBA" id="ARBA00007404"/>
    </source>
</evidence>
<dbReference type="InterPro" id="IPR036345">
    <property type="entry name" value="ExoRNase_PH_dom2_sf"/>
</dbReference>
<keyword evidence="5 7" id="KW-0694">RNA-binding</keyword>
<dbReference type="GO" id="GO:0005739">
    <property type="term" value="C:mitochondrion"/>
    <property type="evidence" value="ECO:0007669"/>
    <property type="project" value="TreeGrafter"/>
</dbReference>
<dbReference type="SUPFAM" id="SSF54211">
    <property type="entry name" value="Ribosomal protein S5 domain 2-like"/>
    <property type="match status" value="2"/>
</dbReference>
<dbReference type="InterPro" id="IPR012162">
    <property type="entry name" value="PNPase"/>
</dbReference>
<feature type="region of interest" description="Disordered" evidence="8">
    <location>
        <begin position="236"/>
        <end position="257"/>
    </location>
</feature>
<feature type="compositionally biased region" description="Pro residues" evidence="8">
    <location>
        <begin position="242"/>
        <end position="252"/>
    </location>
</feature>
<dbReference type="GO" id="GO:0000958">
    <property type="term" value="P:mitochondrial mRNA catabolic process"/>
    <property type="evidence" value="ECO:0007669"/>
    <property type="project" value="TreeGrafter"/>
</dbReference>
<dbReference type="SUPFAM" id="SSF54791">
    <property type="entry name" value="Eukaryotic type KH-domain (KH-domain type I)"/>
    <property type="match status" value="1"/>
</dbReference>
<dbReference type="InterPro" id="IPR020568">
    <property type="entry name" value="Ribosomal_Su5_D2-typ_SF"/>
</dbReference>
<gene>
    <name evidence="10" type="ORF">TrLO_g1811</name>
</gene>
<keyword evidence="3" id="KW-0808">Transferase</keyword>
<dbReference type="GO" id="GO:0000965">
    <property type="term" value="P:mitochondrial RNA 3'-end processing"/>
    <property type="evidence" value="ECO:0007669"/>
    <property type="project" value="TreeGrafter"/>
</dbReference>
<evidence type="ECO:0000256" key="8">
    <source>
        <dbReference type="SAM" id="MobiDB-lite"/>
    </source>
</evidence>
<dbReference type="Gene3D" id="3.30.230.70">
    <property type="entry name" value="GHMP Kinase, N-terminal domain"/>
    <property type="match status" value="3"/>
</dbReference>
<dbReference type="InterPro" id="IPR012340">
    <property type="entry name" value="NA-bd_OB-fold"/>
</dbReference>
<keyword evidence="4" id="KW-0548">Nucleotidyltransferase</keyword>
<dbReference type="InterPro" id="IPR001247">
    <property type="entry name" value="ExoRNase_PH_dom1"/>
</dbReference>